<evidence type="ECO:0000313" key="2">
    <source>
        <dbReference type="Proteomes" id="UP001165124"/>
    </source>
</evidence>
<name>A0A9W6PXK8_9ACTN</name>
<accession>A0A9W6PXK8</accession>
<dbReference type="RefSeq" id="WP_157406764.1">
    <property type="nucleotide sequence ID" value="NZ_BSRZ01000013.1"/>
</dbReference>
<protein>
    <submittedName>
        <fullName evidence="1">Uncharacterized protein</fullName>
    </submittedName>
</protein>
<reference evidence="1" key="1">
    <citation type="submission" date="2023-02" db="EMBL/GenBank/DDBJ databases">
        <title>Actinomadura rubrobrunea NBRC 14622.</title>
        <authorList>
            <person name="Ichikawa N."/>
            <person name="Sato H."/>
            <person name="Tonouchi N."/>
        </authorList>
    </citation>
    <scope>NUCLEOTIDE SEQUENCE</scope>
    <source>
        <strain evidence="1">NBRC 14622</strain>
    </source>
</reference>
<sequence length="57" mass="5751">MRVDRTADDLAAALPALIQGAFVVAVSTRDEQALRSIAPTMAMPITPPAQASAAGSG</sequence>
<dbReference type="AlphaFoldDB" id="A0A9W6PXK8"/>
<evidence type="ECO:0000313" key="1">
    <source>
        <dbReference type="EMBL" id="GLW66269.1"/>
    </source>
</evidence>
<keyword evidence="2" id="KW-1185">Reference proteome</keyword>
<dbReference type="EMBL" id="BSRZ01000013">
    <property type="protein sequence ID" value="GLW66269.1"/>
    <property type="molecule type" value="Genomic_DNA"/>
</dbReference>
<comment type="caution">
    <text evidence="1">The sequence shown here is derived from an EMBL/GenBank/DDBJ whole genome shotgun (WGS) entry which is preliminary data.</text>
</comment>
<gene>
    <name evidence="1" type="ORF">Arub01_45130</name>
</gene>
<dbReference type="Proteomes" id="UP001165124">
    <property type="component" value="Unassembled WGS sequence"/>
</dbReference>
<organism evidence="1 2">
    <name type="scientific">Actinomadura rubrobrunea</name>
    <dbReference type="NCBI Taxonomy" id="115335"/>
    <lineage>
        <taxon>Bacteria</taxon>
        <taxon>Bacillati</taxon>
        <taxon>Actinomycetota</taxon>
        <taxon>Actinomycetes</taxon>
        <taxon>Streptosporangiales</taxon>
        <taxon>Thermomonosporaceae</taxon>
        <taxon>Actinomadura</taxon>
    </lineage>
</organism>
<proteinExistence type="predicted"/>